<sequence length="450" mass="52699">MEVINDVIPVLYSKEKYTWFYENLGKYVTLVDNLVYSYPMFLTVLMVAERVYILLFPFGKAFSNGKLWLYCFGIAFTFLFNNYTWVIPVTCMTLNIIIIFYISYLRKKTQSNPDSRKRWRNEKVMLSQSVACTTFLITYEITEHINSAFEEEYLALPDSAQRAIYYTRDAAVGLTCFFIYFVGTPAIRNIILDRVYLIVTKKTRARMVSVRLRKHTGPYSTLLDDFSYAFPMFLTIVMVTERFYVIFFPFGHAFSNGKLWIYCLTLALFTFIFCITPLLSGCPLNYDFKTFNYLADCDNIFTYIFDKYNGFIPLICMFLNIGLILYLKYKRRKIHNSNDPVSVARRSHERTMFIQSVLSTTFLLTYEISESVIEFSSENYMKLSETTRRSIYYCRNSTVALRCFFIYFIGTPAIRKIILEKSKQIAKIKKKGLNTVMIGGSRDQSAVSRL</sequence>
<feature type="transmembrane region" description="Helical" evidence="1">
    <location>
        <begin position="308"/>
        <end position="327"/>
    </location>
</feature>
<evidence type="ECO:0000256" key="1">
    <source>
        <dbReference type="SAM" id="Phobius"/>
    </source>
</evidence>
<feature type="transmembrane region" description="Helical" evidence="1">
    <location>
        <begin position="228"/>
        <end position="247"/>
    </location>
</feature>
<feature type="transmembrane region" description="Helical" evidence="1">
    <location>
        <begin position="259"/>
        <end position="279"/>
    </location>
</feature>
<evidence type="ECO:0000313" key="3">
    <source>
        <dbReference type="Proteomes" id="UP000008068"/>
    </source>
</evidence>
<keyword evidence="3" id="KW-1185">Reference proteome</keyword>
<feature type="transmembrane region" description="Helical" evidence="1">
    <location>
        <begin position="36"/>
        <end position="55"/>
    </location>
</feature>
<dbReference type="AlphaFoldDB" id="G0NJ32"/>
<dbReference type="InParanoid" id="G0NJ32"/>
<keyword evidence="1" id="KW-1133">Transmembrane helix</keyword>
<accession>G0NJ32</accession>
<dbReference type="PANTHER" id="PTHR23018:SF4">
    <property type="entry name" value="G_PROTEIN_RECEP_F1_2 DOMAIN-CONTAINING PROTEIN-RELATED"/>
    <property type="match status" value="1"/>
</dbReference>
<keyword evidence="1" id="KW-0472">Membrane</keyword>
<dbReference type="Gene3D" id="1.20.1070.10">
    <property type="entry name" value="Rhodopsin 7-helix transmembrane proteins"/>
    <property type="match status" value="1"/>
</dbReference>
<reference evidence="3" key="1">
    <citation type="submission" date="2011-07" db="EMBL/GenBank/DDBJ databases">
        <authorList>
            <consortium name="Caenorhabditis brenneri Sequencing and Analysis Consortium"/>
            <person name="Wilson R.K."/>
        </authorList>
    </citation>
    <scope>NUCLEOTIDE SEQUENCE [LARGE SCALE GENOMIC DNA]</scope>
    <source>
        <strain evidence="3">PB2801</strain>
    </source>
</reference>
<proteinExistence type="predicted"/>
<dbReference type="Pfam" id="PF03383">
    <property type="entry name" value="Serpentine_r_xa"/>
    <property type="match status" value="2"/>
</dbReference>
<name>G0NJ32_CAEBE</name>
<dbReference type="InterPro" id="IPR005047">
    <property type="entry name" value="7TM_GPCR_serpentine_rcpt_Srxa"/>
</dbReference>
<dbReference type="HOGENOM" id="CLU_608633_0_0_1"/>
<keyword evidence="1" id="KW-0812">Transmembrane</keyword>
<dbReference type="PANTHER" id="PTHR23018">
    <property type="entry name" value="SERPENTINE RECEPTOR, CLASS XA-RELATED"/>
    <property type="match status" value="1"/>
</dbReference>
<dbReference type="Proteomes" id="UP000008068">
    <property type="component" value="Unassembled WGS sequence"/>
</dbReference>
<gene>
    <name evidence="2" type="ORF">CAEBREN_07504</name>
</gene>
<dbReference type="eggNOG" id="ENOG502TJJG">
    <property type="taxonomic scope" value="Eukaryota"/>
</dbReference>
<dbReference type="SUPFAM" id="SSF81321">
    <property type="entry name" value="Family A G protein-coupled receptor-like"/>
    <property type="match status" value="1"/>
</dbReference>
<protein>
    <submittedName>
        <fullName evidence="2">Uncharacterized protein</fullName>
    </submittedName>
</protein>
<dbReference type="EMBL" id="GL379893">
    <property type="protein sequence ID" value="EGT32051.1"/>
    <property type="molecule type" value="Genomic_DNA"/>
</dbReference>
<organism evidence="3">
    <name type="scientific">Caenorhabditis brenneri</name>
    <name type="common">Nematode worm</name>
    <dbReference type="NCBI Taxonomy" id="135651"/>
    <lineage>
        <taxon>Eukaryota</taxon>
        <taxon>Metazoa</taxon>
        <taxon>Ecdysozoa</taxon>
        <taxon>Nematoda</taxon>
        <taxon>Chromadorea</taxon>
        <taxon>Rhabditida</taxon>
        <taxon>Rhabditina</taxon>
        <taxon>Rhabditomorpha</taxon>
        <taxon>Rhabditoidea</taxon>
        <taxon>Rhabditidae</taxon>
        <taxon>Peloderinae</taxon>
        <taxon>Caenorhabditis</taxon>
    </lineage>
</organism>
<evidence type="ECO:0000313" key="2">
    <source>
        <dbReference type="EMBL" id="EGT32051.1"/>
    </source>
</evidence>
<dbReference type="CDD" id="cd00637">
    <property type="entry name" value="7tm_classA_rhodopsin-like"/>
    <property type="match status" value="1"/>
</dbReference>
<feature type="transmembrane region" description="Helical" evidence="1">
    <location>
        <begin position="85"/>
        <end position="104"/>
    </location>
</feature>